<dbReference type="AlphaFoldDB" id="A0A223NQI8"/>
<accession>A0A223NQI8</accession>
<dbReference type="EMBL" id="CP022743">
    <property type="protein sequence ID" value="ASU31954.1"/>
    <property type="molecule type" value="Genomic_DNA"/>
</dbReference>
<organism evidence="1 2">
    <name type="scientific">Mucilaginibacter xinganensis</name>
    <dbReference type="NCBI Taxonomy" id="1234841"/>
    <lineage>
        <taxon>Bacteria</taxon>
        <taxon>Pseudomonadati</taxon>
        <taxon>Bacteroidota</taxon>
        <taxon>Sphingobacteriia</taxon>
        <taxon>Sphingobacteriales</taxon>
        <taxon>Sphingobacteriaceae</taxon>
        <taxon>Mucilaginibacter</taxon>
    </lineage>
</organism>
<dbReference type="RefSeq" id="WP_094568614.1">
    <property type="nucleotide sequence ID" value="NZ_CP022743.1"/>
</dbReference>
<protein>
    <submittedName>
        <fullName evidence="1">Uncharacterized protein</fullName>
    </submittedName>
</protein>
<sequence length="114" mass="12626">MDTIKIQSSTQWANEGAARKSTLWNKFNAFADGQKQNKTLWFFVALIGQGVLFLPLPALLMYYFNAPIIVLVITLSLYFANIIAGMGGSGIRTMMLLLSVSVLVHVIMLLAFII</sequence>
<gene>
    <name evidence="1" type="ORF">MuYL_0051</name>
</gene>
<name>A0A223NQI8_9SPHI</name>
<evidence type="ECO:0000313" key="1">
    <source>
        <dbReference type="EMBL" id="ASU31954.1"/>
    </source>
</evidence>
<reference evidence="1 2" key="1">
    <citation type="submission" date="2017-08" db="EMBL/GenBank/DDBJ databases">
        <title>Complete genome sequence of Mucilaginibacter sp. strain BJC16-A31.</title>
        <authorList>
            <consortium name="Henan University of Science and Technology"/>
            <person name="You X."/>
        </authorList>
    </citation>
    <scope>NUCLEOTIDE SEQUENCE [LARGE SCALE GENOMIC DNA]</scope>
    <source>
        <strain evidence="1 2">BJC16-A31</strain>
    </source>
</reference>
<proteinExistence type="predicted"/>
<dbReference type="Proteomes" id="UP000215002">
    <property type="component" value="Chromosome"/>
</dbReference>
<evidence type="ECO:0000313" key="2">
    <source>
        <dbReference type="Proteomes" id="UP000215002"/>
    </source>
</evidence>
<dbReference type="KEGG" id="muc:MuYL_0051"/>
<keyword evidence="2" id="KW-1185">Reference proteome</keyword>
<dbReference type="OrthoDB" id="798211at2"/>